<evidence type="ECO:0000313" key="4">
    <source>
        <dbReference type="Proteomes" id="UP000001056"/>
    </source>
</evidence>
<sequence length="177" mass="18948">MKFSVNNVVLAAALLLAGGKGVLAYDCSVMQCFQDNGGNLPTPQTLPYCYGDNMVIGYEGGSEEVCRCYKNGPPAGFEALLLRRSFLATTFLEDARPRRTLVYPESLEGNGPWGGQPPVATLEVVGEKYGTKEMRSSGKMVKRVRKEGGGGRGKNTEGKENNGRVAQAAFRSGGTDD</sequence>
<dbReference type="VEuPathDB" id="FungiDB:CHGG_07630"/>
<feature type="chain" id="PRO_5004208249" description="Cyanovirin-N domain-containing protein" evidence="2">
    <location>
        <begin position="25"/>
        <end position="177"/>
    </location>
</feature>
<organism evidence="3 4">
    <name type="scientific">Chaetomium globosum (strain ATCC 6205 / CBS 148.51 / DSM 1962 / NBRC 6347 / NRRL 1970)</name>
    <name type="common">Soil fungus</name>
    <dbReference type="NCBI Taxonomy" id="306901"/>
    <lineage>
        <taxon>Eukaryota</taxon>
        <taxon>Fungi</taxon>
        <taxon>Dikarya</taxon>
        <taxon>Ascomycota</taxon>
        <taxon>Pezizomycotina</taxon>
        <taxon>Sordariomycetes</taxon>
        <taxon>Sordariomycetidae</taxon>
        <taxon>Sordariales</taxon>
        <taxon>Chaetomiaceae</taxon>
        <taxon>Chaetomium</taxon>
    </lineage>
</organism>
<dbReference type="HOGENOM" id="CLU_1517700_0_0_1"/>
<evidence type="ECO:0008006" key="5">
    <source>
        <dbReference type="Google" id="ProtNLM"/>
    </source>
</evidence>
<dbReference type="InParanoid" id="Q2GWM4"/>
<dbReference type="OrthoDB" id="10473131at2759"/>
<dbReference type="GeneID" id="4393837"/>
<feature type="region of interest" description="Disordered" evidence="1">
    <location>
        <begin position="133"/>
        <end position="177"/>
    </location>
</feature>
<gene>
    <name evidence="3" type="ORF">CHGG_07630</name>
</gene>
<dbReference type="RefSeq" id="XP_001225286.1">
    <property type="nucleotide sequence ID" value="XM_001225285.1"/>
</dbReference>
<evidence type="ECO:0000256" key="1">
    <source>
        <dbReference type="SAM" id="MobiDB-lite"/>
    </source>
</evidence>
<protein>
    <recommendedName>
        <fullName evidence="5">Cyanovirin-N domain-containing protein</fullName>
    </recommendedName>
</protein>
<reference evidence="4" key="1">
    <citation type="journal article" date="2015" name="Genome Announc.">
        <title>Draft genome sequence of the cellulolytic fungus Chaetomium globosum.</title>
        <authorList>
            <person name="Cuomo C.A."/>
            <person name="Untereiner W.A."/>
            <person name="Ma L.-J."/>
            <person name="Grabherr M."/>
            <person name="Birren B.W."/>
        </authorList>
    </citation>
    <scope>NUCLEOTIDE SEQUENCE [LARGE SCALE GENOMIC DNA]</scope>
    <source>
        <strain evidence="4">ATCC 6205 / CBS 148.51 / DSM 1962 / NBRC 6347 / NRRL 1970</strain>
    </source>
</reference>
<feature type="compositionally biased region" description="Basic and acidic residues" evidence="1">
    <location>
        <begin position="146"/>
        <end position="162"/>
    </location>
</feature>
<evidence type="ECO:0000256" key="2">
    <source>
        <dbReference type="SAM" id="SignalP"/>
    </source>
</evidence>
<proteinExistence type="predicted"/>
<keyword evidence="2" id="KW-0732">Signal</keyword>
<accession>Q2GWM4</accession>
<feature type="signal peptide" evidence="2">
    <location>
        <begin position="1"/>
        <end position="24"/>
    </location>
</feature>
<dbReference type="AlphaFoldDB" id="Q2GWM4"/>
<keyword evidence="4" id="KW-1185">Reference proteome</keyword>
<evidence type="ECO:0000313" key="3">
    <source>
        <dbReference type="EMBL" id="EAQ86377.1"/>
    </source>
</evidence>
<name>Q2GWM4_CHAGB</name>
<dbReference type="EMBL" id="CH408033">
    <property type="protein sequence ID" value="EAQ86377.1"/>
    <property type="molecule type" value="Genomic_DNA"/>
</dbReference>
<dbReference type="Proteomes" id="UP000001056">
    <property type="component" value="Unassembled WGS sequence"/>
</dbReference>